<gene>
    <name evidence="2" type="ORF">V22_16000</name>
</gene>
<keyword evidence="3" id="KW-1185">Reference proteome</keyword>
<organism evidence="2 3">
    <name type="scientific">Calycomorphotria hydatis</name>
    <dbReference type="NCBI Taxonomy" id="2528027"/>
    <lineage>
        <taxon>Bacteria</taxon>
        <taxon>Pseudomonadati</taxon>
        <taxon>Planctomycetota</taxon>
        <taxon>Planctomycetia</taxon>
        <taxon>Planctomycetales</taxon>
        <taxon>Planctomycetaceae</taxon>
        <taxon>Calycomorphotria</taxon>
    </lineage>
</organism>
<dbReference type="OrthoDB" id="249876at2"/>
<feature type="domain" description="DUF1570" evidence="1">
    <location>
        <begin position="140"/>
        <end position="226"/>
    </location>
</feature>
<dbReference type="Proteomes" id="UP000319976">
    <property type="component" value="Chromosome"/>
</dbReference>
<accession>A0A517T7L1</accession>
<proteinExistence type="predicted"/>
<dbReference type="KEGG" id="chya:V22_16000"/>
<dbReference type="AlphaFoldDB" id="A0A517T7L1"/>
<evidence type="ECO:0000313" key="3">
    <source>
        <dbReference type="Proteomes" id="UP000319976"/>
    </source>
</evidence>
<dbReference type="EMBL" id="CP036316">
    <property type="protein sequence ID" value="QDT64366.1"/>
    <property type="molecule type" value="Genomic_DNA"/>
</dbReference>
<name>A0A517T7L1_9PLAN</name>
<dbReference type="InterPro" id="IPR011464">
    <property type="entry name" value="DUF1570"/>
</dbReference>
<dbReference type="Pfam" id="PF07607">
    <property type="entry name" value="DUF1570"/>
    <property type="match status" value="1"/>
</dbReference>
<protein>
    <recommendedName>
        <fullName evidence="1">DUF1570 domain-containing protein</fullName>
    </recommendedName>
</protein>
<dbReference type="RefSeq" id="WP_145261469.1">
    <property type="nucleotide sequence ID" value="NZ_CP036316.1"/>
</dbReference>
<reference evidence="2 3" key="1">
    <citation type="submission" date="2019-02" db="EMBL/GenBank/DDBJ databases">
        <title>Deep-cultivation of Planctomycetes and their phenomic and genomic characterization uncovers novel biology.</title>
        <authorList>
            <person name="Wiegand S."/>
            <person name="Jogler M."/>
            <person name="Boedeker C."/>
            <person name="Pinto D."/>
            <person name="Vollmers J."/>
            <person name="Rivas-Marin E."/>
            <person name="Kohn T."/>
            <person name="Peeters S.H."/>
            <person name="Heuer A."/>
            <person name="Rast P."/>
            <person name="Oberbeckmann S."/>
            <person name="Bunk B."/>
            <person name="Jeske O."/>
            <person name="Meyerdierks A."/>
            <person name="Storesund J.E."/>
            <person name="Kallscheuer N."/>
            <person name="Luecker S."/>
            <person name="Lage O.M."/>
            <person name="Pohl T."/>
            <person name="Merkel B.J."/>
            <person name="Hornburger P."/>
            <person name="Mueller R.-W."/>
            <person name="Bruemmer F."/>
            <person name="Labrenz M."/>
            <person name="Spormann A.M."/>
            <person name="Op den Camp H."/>
            <person name="Overmann J."/>
            <person name="Amann R."/>
            <person name="Jetten M.S.M."/>
            <person name="Mascher T."/>
            <person name="Medema M.H."/>
            <person name="Devos D.P."/>
            <person name="Kaster A.-K."/>
            <person name="Ovreas L."/>
            <person name="Rohde M."/>
            <person name="Galperin M.Y."/>
            <person name="Jogler C."/>
        </authorList>
    </citation>
    <scope>NUCLEOTIDE SEQUENCE [LARGE SCALE GENOMIC DNA]</scope>
    <source>
        <strain evidence="2 3">V22</strain>
    </source>
</reference>
<sequence>MLHNFLHTFRNVSAVLTCVILFTVIGCKSPQFQQARLPSTHTLRMDRLVIVSDHQLDRDHELAVDLVQLQERVQETLQLPEPERDVVVYLFPNETKYRQYLQSMHPGLPPRRAYFVGTRNELAVYTFWGERIQEDLRHEYTHGILHASLGSVPLWLDEGLAEYFEVPGKTPGGLNSDYPHELASLIATGWRPDIARLEQIENFAAMRRLDYGESWAWVHYLMHSSTTGPDMLREYLAEIRTNPAAKPLSQRLDEAEPFYAARMLGHVADLNIPTVVVRANP</sequence>
<evidence type="ECO:0000259" key="1">
    <source>
        <dbReference type="Pfam" id="PF07607"/>
    </source>
</evidence>
<evidence type="ECO:0000313" key="2">
    <source>
        <dbReference type="EMBL" id="QDT64366.1"/>
    </source>
</evidence>